<dbReference type="Proteomes" id="UP000191240">
    <property type="component" value="Unassembled WGS sequence"/>
</dbReference>
<organism evidence="7 8">
    <name type="scientific">Anaerovibrio lipolyticus DSM 3074</name>
    <dbReference type="NCBI Taxonomy" id="1120997"/>
    <lineage>
        <taxon>Bacteria</taxon>
        <taxon>Bacillati</taxon>
        <taxon>Bacillota</taxon>
        <taxon>Negativicutes</taxon>
        <taxon>Selenomonadales</taxon>
        <taxon>Selenomonadaceae</taxon>
        <taxon>Anaerovibrio</taxon>
    </lineage>
</organism>
<dbReference type="FunFam" id="3.10.105.10:FF:000001">
    <property type="entry name" value="Oligopeptide ABC transporter, oligopeptide-binding protein"/>
    <property type="match status" value="1"/>
</dbReference>
<evidence type="ECO:0000256" key="3">
    <source>
        <dbReference type="ARBA" id="ARBA00022448"/>
    </source>
</evidence>
<dbReference type="RefSeq" id="WP_080325739.1">
    <property type="nucleotide sequence ID" value="NZ_FQYW01000010.1"/>
</dbReference>
<dbReference type="PROSITE" id="PS51257">
    <property type="entry name" value="PROKAR_LIPOPROTEIN"/>
    <property type="match status" value="1"/>
</dbReference>
<dbReference type="PANTHER" id="PTHR30290">
    <property type="entry name" value="PERIPLASMIC BINDING COMPONENT OF ABC TRANSPORTER"/>
    <property type="match status" value="1"/>
</dbReference>
<dbReference type="InterPro" id="IPR039424">
    <property type="entry name" value="SBP_5"/>
</dbReference>
<dbReference type="InterPro" id="IPR000914">
    <property type="entry name" value="SBP_5_dom"/>
</dbReference>
<name>A0A1M6D5V9_9FIRM</name>
<dbReference type="InterPro" id="IPR030678">
    <property type="entry name" value="Peptide/Ni-bd"/>
</dbReference>
<dbReference type="GO" id="GO:0043190">
    <property type="term" value="C:ATP-binding cassette (ABC) transporter complex"/>
    <property type="evidence" value="ECO:0007669"/>
    <property type="project" value="InterPro"/>
</dbReference>
<evidence type="ECO:0000259" key="6">
    <source>
        <dbReference type="Pfam" id="PF00496"/>
    </source>
</evidence>
<accession>A0A1M6D5V9</accession>
<dbReference type="InterPro" id="IPR023765">
    <property type="entry name" value="SBP_5_CS"/>
</dbReference>
<dbReference type="GO" id="GO:1904680">
    <property type="term" value="F:peptide transmembrane transporter activity"/>
    <property type="evidence" value="ECO:0007669"/>
    <property type="project" value="TreeGrafter"/>
</dbReference>
<evidence type="ECO:0000256" key="2">
    <source>
        <dbReference type="ARBA" id="ARBA00005695"/>
    </source>
</evidence>
<dbReference type="PIRSF" id="PIRSF002741">
    <property type="entry name" value="MppA"/>
    <property type="match status" value="1"/>
</dbReference>
<evidence type="ECO:0000313" key="8">
    <source>
        <dbReference type="Proteomes" id="UP000191240"/>
    </source>
</evidence>
<dbReference type="SUPFAM" id="SSF53850">
    <property type="entry name" value="Periplasmic binding protein-like II"/>
    <property type="match status" value="1"/>
</dbReference>
<keyword evidence="4 5" id="KW-0732">Signal</keyword>
<dbReference type="Pfam" id="PF00496">
    <property type="entry name" value="SBP_bac_5"/>
    <property type="match status" value="1"/>
</dbReference>
<dbReference type="Gene3D" id="3.10.105.10">
    <property type="entry name" value="Dipeptide-binding Protein, Domain 3"/>
    <property type="match status" value="1"/>
</dbReference>
<keyword evidence="3" id="KW-0813">Transport</keyword>
<feature type="domain" description="Solute-binding protein family 5" evidence="6">
    <location>
        <begin position="76"/>
        <end position="449"/>
    </location>
</feature>
<evidence type="ECO:0000256" key="4">
    <source>
        <dbReference type="ARBA" id="ARBA00022729"/>
    </source>
</evidence>
<dbReference type="Gene3D" id="3.40.190.10">
    <property type="entry name" value="Periplasmic binding protein-like II"/>
    <property type="match status" value="1"/>
</dbReference>
<proteinExistence type="inferred from homology"/>
<dbReference type="CDD" id="cd08504">
    <property type="entry name" value="PBP2_OppA"/>
    <property type="match status" value="1"/>
</dbReference>
<dbReference type="PANTHER" id="PTHR30290:SF10">
    <property type="entry name" value="PERIPLASMIC OLIGOPEPTIDE-BINDING PROTEIN-RELATED"/>
    <property type="match status" value="1"/>
</dbReference>
<feature type="chain" id="PRO_5038412134" evidence="5">
    <location>
        <begin position="21"/>
        <end position="524"/>
    </location>
</feature>
<gene>
    <name evidence="7" type="ORF">SAMN02745671_01334</name>
</gene>
<dbReference type="OrthoDB" id="137511at2"/>
<dbReference type="GO" id="GO:0030288">
    <property type="term" value="C:outer membrane-bounded periplasmic space"/>
    <property type="evidence" value="ECO:0007669"/>
    <property type="project" value="UniProtKB-ARBA"/>
</dbReference>
<dbReference type="FunFam" id="3.90.76.10:FF:000001">
    <property type="entry name" value="Oligopeptide ABC transporter substrate-binding protein"/>
    <property type="match status" value="1"/>
</dbReference>
<comment type="subcellular location">
    <subcellularLocation>
        <location evidence="1">Cell membrane</location>
        <topology evidence="1">Lipid-anchor</topology>
    </subcellularLocation>
</comment>
<evidence type="ECO:0000256" key="1">
    <source>
        <dbReference type="ARBA" id="ARBA00004193"/>
    </source>
</evidence>
<feature type="signal peptide" evidence="5">
    <location>
        <begin position="1"/>
        <end position="20"/>
    </location>
</feature>
<comment type="similarity">
    <text evidence="2">Belongs to the bacterial solute-binding protein 5 family.</text>
</comment>
<protein>
    <submittedName>
        <fullName evidence="7">Oligopeptide transport system substrate-binding protein</fullName>
    </submittedName>
</protein>
<sequence>MKKRALLAIFALFMCLGMISGCGSNSGSSDSKTISMALSNEPSSLDPAMTYGLSESDVELAIFEGLTRADEKGVAQPALAEKWDVSADGLTYTFHLRKDLKWSDGTPITAKDFEYSWKRVLDPQLASGNAYMLFIIEGAEDYNSEKGSADKVGIKAVDDNTLQVKLVEPAAYFLDLTAFHAFYPVPKHTVEANKDGWAGNAETIVGNGPFKITKWTHSSEIILEKNENYWNPSVVASNSVRMPISESKSTRLTMLESNQTDLIVDPPPADEDRLKEKGLYKVEPQLGTSYYIFNVTKAPFDKVEVRKAFAMAVTRKDMIEKVVRNGKKAANTFVPPGINVNGKDFAEETGSLVVEDPAQAKKILASSGYNGEPVTILYNTNEMNKAIAESIQAMWKDALGVNVELTNQETKVFYASRENGEYQVAAANWIADFADPVNFLDIFTAKDNDAQYHNAEYNAIMKAVHKEVDPAKRAQLMHQAEKKLFDDCVIIPLYYTSQVIAVNPKLTGYYCSPTGVIDIIKAHK</sequence>
<dbReference type="PROSITE" id="PS01040">
    <property type="entry name" value="SBP_BACTERIAL_5"/>
    <property type="match status" value="1"/>
</dbReference>
<evidence type="ECO:0000313" key="7">
    <source>
        <dbReference type="EMBL" id="SHI68531.1"/>
    </source>
</evidence>
<dbReference type="GO" id="GO:0015833">
    <property type="term" value="P:peptide transport"/>
    <property type="evidence" value="ECO:0007669"/>
    <property type="project" value="TreeGrafter"/>
</dbReference>
<reference evidence="7 8" key="1">
    <citation type="submission" date="2016-11" db="EMBL/GenBank/DDBJ databases">
        <authorList>
            <person name="Jaros S."/>
            <person name="Januszkiewicz K."/>
            <person name="Wedrychowicz H."/>
        </authorList>
    </citation>
    <scope>NUCLEOTIDE SEQUENCE [LARGE SCALE GENOMIC DNA]</scope>
    <source>
        <strain evidence="7 8">DSM 3074</strain>
    </source>
</reference>
<dbReference type="EMBL" id="FQYW01000010">
    <property type="protein sequence ID" value="SHI68531.1"/>
    <property type="molecule type" value="Genomic_DNA"/>
</dbReference>
<evidence type="ECO:0000256" key="5">
    <source>
        <dbReference type="SAM" id="SignalP"/>
    </source>
</evidence>
<dbReference type="Gene3D" id="3.90.76.10">
    <property type="entry name" value="Dipeptide-binding Protein, Domain 1"/>
    <property type="match status" value="1"/>
</dbReference>
<dbReference type="AlphaFoldDB" id="A0A1M6D5V9"/>